<comment type="catalytic activity">
    <reaction evidence="1">
        <text>ATP + protein L-histidine = ADP + protein N-phospho-L-histidine.</text>
        <dbReference type="EC" id="2.7.13.3"/>
    </reaction>
</comment>
<sequence length="526" mass="57978">MDMPSTMMTDEQEESLRVLFLPENPHDVTTAEKIFGDADIDLAPCSSLTEVLCKLDQGAGVILATEEQLLDEELDRLVERLEAQPAWSDLPLLVITRSGKPYPVSQRLAEAGNVSFIERPIHFKPLVSIVRAALRDRQRQYAIRRSLANRDRFLAMLGHELRNPLAAIIFGVDQLETDADGSAREIIRRQSANLERIVDDLLDVSRISRGALSFDKERVDLAQLTRETVSAFENIAADEGVEMTLEVEDDAPHWVYGDAVRLEQMFGNLLKNAVRYTPEHGRVDVSVSREADEVVVRVTDNGIGIPEEMLQNIFELFSQAHVDFSRREGGLGLGLSLAHSIVESHGGDIVARSDGKGEGSVFEVRLPAEETTASQGPEGGSEAHEPERPDDQAPSKDERAEGLRLLVVEDVDDVREPFCEMLRLRGYEADEAATGQAGIDAAHEHSYDVVLLDIGLPDLDGFEVAQTMRADGYEGLLVALTGYSSEEDRQRADAAGFDTLLTKPVSFHKLEEAIATVQTGWSSPPS</sequence>
<keyword evidence="8 16" id="KW-0418">Kinase</keyword>
<dbReference type="GO" id="GO:0000155">
    <property type="term" value="F:phosphorelay sensor kinase activity"/>
    <property type="evidence" value="ECO:0007669"/>
    <property type="project" value="InterPro"/>
</dbReference>
<feature type="domain" description="Histidine kinase" evidence="14">
    <location>
        <begin position="156"/>
        <end position="370"/>
    </location>
</feature>
<dbReference type="EC" id="2.7.13.3" evidence="3"/>
<dbReference type="Pfam" id="PF00512">
    <property type="entry name" value="HisKA"/>
    <property type="match status" value="1"/>
</dbReference>
<keyword evidence="11" id="KW-0472">Membrane</keyword>
<evidence type="ECO:0000256" key="8">
    <source>
        <dbReference type="ARBA" id="ARBA00022777"/>
    </source>
</evidence>
<keyword evidence="5 12" id="KW-0597">Phosphoprotein</keyword>
<dbReference type="RefSeq" id="WP_141200168.1">
    <property type="nucleotide sequence ID" value="NZ_CP041186.1"/>
</dbReference>
<evidence type="ECO:0000256" key="3">
    <source>
        <dbReference type="ARBA" id="ARBA00012438"/>
    </source>
</evidence>
<dbReference type="SMART" id="SM00448">
    <property type="entry name" value="REC"/>
    <property type="match status" value="1"/>
</dbReference>
<keyword evidence="7" id="KW-0547">Nucleotide-binding</keyword>
<reference evidence="16 17" key="1">
    <citation type="submission" date="2019-06" db="EMBL/GenBank/DDBJ databases">
        <title>Persicimonas caeni gen. nov., sp. nov., a predatory bacterium isolated from solar saltern.</title>
        <authorList>
            <person name="Wang S."/>
        </authorList>
    </citation>
    <scope>NUCLEOTIDE SEQUENCE [LARGE SCALE GENOMIC DNA]</scope>
    <source>
        <strain evidence="16 17">YN101</strain>
    </source>
</reference>
<evidence type="ECO:0000256" key="12">
    <source>
        <dbReference type="PROSITE-ProRule" id="PRU00169"/>
    </source>
</evidence>
<dbReference type="PROSITE" id="PS50109">
    <property type="entry name" value="HIS_KIN"/>
    <property type="match status" value="1"/>
</dbReference>
<keyword evidence="9" id="KW-0067">ATP-binding</keyword>
<dbReference type="SUPFAM" id="SSF52172">
    <property type="entry name" value="CheY-like"/>
    <property type="match status" value="2"/>
</dbReference>
<dbReference type="InterPro" id="IPR001789">
    <property type="entry name" value="Sig_transdc_resp-reg_receiver"/>
</dbReference>
<dbReference type="Gene3D" id="1.10.287.130">
    <property type="match status" value="1"/>
</dbReference>
<protein>
    <recommendedName>
        <fullName evidence="3">histidine kinase</fullName>
        <ecNumber evidence="3">2.7.13.3</ecNumber>
    </recommendedName>
</protein>
<feature type="domain" description="Response regulatory" evidence="15">
    <location>
        <begin position="404"/>
        <end position="518"/>
    </location>
</feature>
<feature type="modified residue" description="4-aspartylphosphate" evidence="12">
    <location>
        <position position="453"/>
    </location>
</feature>
<dbReference type="Pfam" id="PF00072">
    <property type="entry name" value="Response_reg"/>
    <property type="match status" value="1"/>
</dbReference>
<proteinExistence type="predicted"/>
<organism evidence="16 17">
    <name type="scientific">Persicimonas caeni</name>
    <dbReference type="NCBI Taxonomy" id="2292766"/>
    <lineage>
        <taxon>Bacteria</taxon>
        <taxon>Deltaproteobacteria</taxon>
        <taxon>Bradymonadales</taxon>
        <taxon>Bradymonadaceae</taxon>
        <taxon>Persicimonas</taxon>
    </lineage>
</organism>
<dbReference type="SUPFAM" id="SSF47384">
    <property type="entry name" value="Homodimeric domain of signal transducing histidine kinase"/>
    <property type="match status" value="1"/>
</dbReference>
<evidence type="ECO:0000259" key="15">
    <source>
        <dbReference type="PROSITE" id="PS50110"/>
    </source>
</evidence>
<evidence type="ECO:0000256" key="4">
    <source>
        <dbReference type="ARBA" id="ARBA00022475"/>
    </source>
</evidence>
<gene>
    <name evidence="16" type="ORF">FIV42_24110</name>
</gene>
<dbReference type="InterPro" id="IPR004358">
    <property type="entry name" value="Sig_transdc_His_kin-like_C"/>
</dbReference>
<dbReference type="GO" id="GO:0005886">
    <property type="term" value="C:plasma membrane"/>
    <property type="evidence" value="ECO:0007669"/>
    <property type="project" value="UniProtKB-SubCell"/>
</dbReference>
<dbReference type="AlphaFoldDB" id="A0A4Y6PZG6"/>
<accession>A0A5B8YAH8</accession>
<dbReference type="Gene3D" id="3.40.50.2300">
    <property type="match status" value="2"/>
</dbReference>
<dbReference type="CDD" id="cd00075">
    <property type="entry name" value="HATPase"/>
    <property type="match status" value="1"/>
</dbReference>
<evidence type="ECO:0000256" key="11">
    <source>
        <dbReference type="ARBA" id="ARBA00023136"/>
    </source>
</evidence>
<dbReference type="PROSITE" id="PS50110">
    <property type="entry name" value="RESPONSE_REGULATORY"/>
    <property type="match status" value="1"/>
</dbReference>
<dbReference type="Gene3D" id="3.30.565.10">
    <property type="entry name" value="Histidine kinase-like ATPase, C-terminal domain"/>
    <property type="match status" value="1"/>
</dbReference>
<dbReference type="GO" id="GO:0005524">
    <property type="term" value="F:ATP binding"/>
    <property type="evidence" value="ECO:0007669"/>
    <property type="project" value="UniProtKB-KW"/>
</dbReference>
<dbReference type="InterPro" id="IPR011006">
    <property type="entry name" value="CheY-like_superfamily"/>
</dbReference>
<evidence type="ECO:0000256" key="9">
    <source>
        <dbReference type="ARBA" id="ARBA00022840"/>
    </source>
</evidence>
<dbReference type="Proteomes" id="UP000315995">
    <property type="component" value="Chromosome"/>
</dbReference>
<comment type="subcellular location">
    <subcellularLocation>
        <location evidence="2">Cell membrane</location>
    </subcellularLocation>
</comment>
<evidence type="ECO:0000313" key="16">
    <source>
        <dbReference type="EMBL" id="QDG53714.1"/>
    </source>
</evidence>
<dbReference type="InterPro" id="IPR005467">
    <property type="entry name" value="His_kinase_dom"/>
</dbReference>
<dbReference type="InterPro" id="IPR036097">
    <property type="entry name" value="HisK_dim/P_sf"/>
</dbReference>
<accession>A0A4Y6PZG6</accession>
<feature type="region of interest" description="Disordered" evidence="13">
    <location>
        <begin position="365"/>
        <end position="397"/>
    </location>
</feature>
<evidence type="ECO:0000256" key="13">
    <source>
        <dbReference type="SAM" id="MobiDB-lite"/>
    </source>
</evidence>
<evidence type="ECO:0000256" key="1">
    <source>
        <dbReference type="ARBA" id="ARBA00000085"/>
    </source>
</evidence>
<keyword evidence="4" id="KW-1003">Cell membrane</keyword>
<dbReference type="InterPro" id="IPR003594">
    <property type="entry name" value="HATPase_dom"/>
</dbReference>
<dbReference type="Pfam" id="PF02518">
    <property type="entry name" value="HATPase_c"/>
    <property type="match status" value="1"/>
</dbReference>
<dbReference type="PRINTS" id="PR00344">
    <property type="entry name" value="BCTRLSENSOR"/>
</dbReference>
<evidence type="ECO:0000256" key="2">
    <source>
        <dbReference type="ARBA" id="ARBA00004236"/>
    </source>
</evidence>
<dbReference type="OrthoDB" id="9815202at2"/>
<evidence type="ECO:0000313" key="17">
    <source>
        <dbReference type="Proteomes" id="UP000315995"/>
    </source>
</evidence>
<dbReference type="SMART" id="SM00388">
    <property type="entry name" value="HisKA"/>
    <property type="match status" value="1"/>
</dbReference>
<keyword evidence="17" id="KW-1185">Reference proteome</keyword>
<name>A0A4Y6PZG6_PERCE</name>
<evidence type="ECO:0000259" key="14">
    <source>
        <dbReference type="PROSITE" id="PS50109"/>
    </source>
</evidence>
<dbReference type="InterPro" id="IPR003661">
    <property type="entry name" value="HisK_dim/P_dom"/>
</dbReference>
<evidence type="ECO:0000256" key="6">
    <source>
        <dbReference type="ARBA" id="ARBA00022679"/>
    </source>
</evidence>
<evidence type="ECO:0000256" key="10">
    <source>
        <dbReference type="ARBA" id="ARBA00023012"/>
    </source>
</evidence>
<dbReference type="PANTHER" id="PTHR43547:SF2">
    <property type="entry name" value="HYBRID SIGNAL TRANSDUCTION HISTIDINE KINASE C"/>
    <property type="match status" value="1"/>
</dbReference>
<dbReference type="CDD" id="cd00082">
    <property type="entry name" value="HisKA"/>
    <property type="match status" value="1"/>
</dbReference>
<dbReference type="FunFam" id="3.30.565.10:FF:000023">
    <property type="entry name" value="PAS domain-containing sensor histidine kinase"/>
    <property type="match status" value="1"/>
</dbReference>
<keyword evidence="10" id="KW-0902">Two-component regulatory system</keyword>
<dbReference type="EMBL" id="CP041186">
    <property type="protein sequence ID" value="QDG53714.1"/>
    <property type="molecule type" value="Genomic_DNA"/>
</dbReference>
<evidence type="ECO:0000256" key="5">
    <source>
        <dbReference type="ARBA" id="ARBA00022553"/>
    </source>
</evidence>
<dbReference type="PANTHER" id="PTHR43547">
    <property type="entry name" value="TWO-COMPONENT HISTIDINE KINASE"/>
    <property type="match status" value="1"/>
</dbReference>
<keyword evidence="6" id="KW-0808">Transferase</keyword>
<evidence type="ECO:0000256" key="7">
    <source>
        <dbReference type="ARBA" id="ARBA00022741"/>
    </source>
</evidence>
<feature type="compositionally biased region" description="Basic and acidic residues" evidence="13">
    <location>
        <begin position="381"/>
        <end position="397"/>
    </location>
</feature>
<dbReference type="SUPFAM" id="SSF55874">
    <property type="entry name" value="ATPase domain of HSP90 chaperone/DNA topoisomerase II/histidine kinase"/>
    <property type="match status" value="1"/>
</dbReference>
<dbReference type="InterPro" id="IPR036890">
    <property type="entry name" value="HATPase_C_sf"/>
</dbReference>
<dbReference type="SMART" id="SM00387">
    <property type="entry name" value="HATPase_c"/>
    <property type="match status" value="1"/>
</dbReference>